<dbReference type="EMBL" id="FUXC01000003">
    <property type="protein sequence ID" value="SJZ64393.1"/>
    <property type="molecule type" value="Genomic_DNA"/>
</dbReference>
<dbReference type="Proteomes" id="UP000190395">
    <property type="component" value="Unassembled WGS sequence"/>
</dbReference>
<dbReference type="STRING" id="225004.SAMN02745152_00843"/>
<dbReference type="RefSeq" id="WP_078930592.1">
    <property type="nucleotide sequence ID" value="NZ_FUXC01000003.1"/>
</dbReference>
<dbReference type="InterPro" id="IPR058683">
    <property type="entry name" value="TP_1001-like_C"/>
</dbReference>
<evidence type="ECO:0000259" key="1">
    <source>
        <dbReference type="Pfam" id="PF26342"/>
    </source>
</evidence>
<keyword evidence="3" id="KW-1185">Reference proteome</keyword>
<protein>
    <recommendedName>
        <fullName evidence="1">TP-1001-like C-terminal domain-containing protein</fullName>
    </recommendedName>
</protein>
<feature type="domain" description="TP-1001-like C-terminal" evidence="1">
    <location>
        <begin position="140"/>
        <end position="347"/>
    </location>
</feature>
<name>A0A1T4MBM3_9SPIR</name>
<dbReference type="PROSITE" id="PS51257">
    <property type="entry name" value="PROKAR_LIPOPROTEIN"/>
    <property type="match status" value="1"/>
</dbReference>
<dbReference type="OrthoDB" id="369743at2"/>
<organism evidence="2 3">
    <name type="scientific">Treponema berlinense</name>
    <dbReference type="NCBI Taxonomy" id="225004"/>
    <lineage>
        <taxon>Bacteria</taxon>
        <taxon>Pseudomonadati</taxon>
        <taxon>Spirochaetota</taxon>
        <taxon>Spirochaetia</taxon>
        <taxon>Spirochaetales</taxon>
        <taxon>Treponemataceae</taxon>
        <taxon>Treponema</taxon>
    </lineage>
</organism>
<dbReference type="AlphaFoldDB" id="A0A1T4MBM3"/>
<gene>
    <name evidence="2" type="ORF">SAMN02745152_00843</name>
</gene>
<dbReference type="GeneID" id="303367101"/>
<dbReference type="Pfam" id="PF26342">
    <property type="entry name" value="TP_1001_2nd"/>
    <property type="match status" value="1"/>
</dbReference>
<evidence type="ECO:0000313" key="3">
    <source>
        <dbReference type="Proteomes" id="UP000190395"/>
    </source>
</evidence>
<proteinExistence type="predicted"/>
<evidence type="ECO:0000313" key="2">
    <source>
        <dbReference type="EMBL" id="SJZ64393.1"/>
    </source>
</evidence>
<accession>A0A1T4MBM3</accession>
<sequence length="368" mass="41110">MNFKHFFRMVLTVLFLSSLTVFVACFPLSCRVTEEGIEIISAEMPVPKILSFFVEDNSNLVMLCSQKVFVQKVQIKSDDGEYIEETVDAQYFDDGKRINFSLKEPTLVGVNYVFSGSIKDGSGNELTFSLPFTGFNEKPARLVLSEIRSKHSTSKGVLKKCEFVEVYVLKEGSTAGLEIVTGSDGESKKYVFPDINVKKGEYIVVHFRTVDEGECIDELGKNLSLSTGTDSSNSRDLWVEGKESRISDSDVIVIRDSCRNMLQDAVLFSAAGKQSWYYAGQKSLALEAYESGIWKDGYEPKNATVADGISLTRTMCRMNIEKLTEEYSSENDIDDQSVIETGTEDWSLVEGATPGAKNSEKRYEKTIF</sequence>
<reference evidence="2 3" key="1">
    <citation type="submission" date="2017-02" db="EMBL/GenBank/DDBJ databases">
        <authorList>
            <person name="Peterson S.W."/>
        </authorList>
    </citation>
    <scope>NUCLEOTIDE SEQUENCE [LARGE SCALE GENOMIC DNA]</scope>
    <source>
        <strain evidence="2 3">ATCC BAA-909</strain>
    </source>
</reference>